<dbReference type="PANTHER" id="PTHR42973:SF22">
    <property type="entry name" value="FAD-BINDING PCMH-TYPE DOMAIN-CONTAINING PROTEIN-RELATED"/>
    <property type="match status" value="1"/>
</dbReference>
<protein>
    <submittedName>
        <fullName evidence="6">FAD-binding domain-containing protein</fullName>
    </submittedName>
</protein>
<dbReference type="Proteomes" id="UP000803844">
    <property type="component" value="Unassembled WGS sequence"/>
</dbReference>
<dbReference type="InterPro" id="IPR036318">
    <property type="entry name" value="FAD-bd_PCMH-like_sf"/>
</dbReference>
<dbReference type="PROSITE" id="PS51387">
    <property type="entry name" value="FAD_PCMH"/>
    <property type="match status" value="1"/>
</dbReference>
<dbReference type="InterPro" id="IPR016167">
    <property type="entry name" value="FAD-bd_PCMH_sub1"/>
</dbReference>
<dbReference type="InterPro" id="IPR016166">
    <property type="entry name" value="FAD-bd_PCMH"/>
</dbReference>
<sequence>LLGADKVALPGSSAYNATLSSYFSLQAAAVHPLCFVTPQTTADVSALIGSLTSTNSNASCQFAIRSGGHMWFPGASNEPGGITVDLSSLDSIEVNAAAENSTVSVGVGATWDAVYAKLDPLGLSVAGGRVSGVGVGGLTLGGGLSYFGPRYGWTCTTASSFELVLANGSIVEANEESNTDLFYGLRGGSNNFGVVTRIVLKAFEQDQGLVWAGTVYSPLSTIDAQIETYVNLSAAETYDENASFITGLGYSQSSNLTVVTNDLVYTKPSGDGAPSLYQGFLDQPSLVSTTAIVNMSTLSQQQAAYLPPGVAQRLFATTTFRPTTEMLRAAFDAFNSSLAEVKGINGMTWTLSFEPLPPAIYQRDATKNALGLADRTGTFVVCLLSHGWTDEADNERVYAASASLLNTLEDAARTLGVYDAFIYLNYAAPWQNPIASYGNTSVQQLQELRARVDPKEVFTHLVPGGFKIPS</sequence>
<evidence type="ECO:0000256" key="1">
    <source>
        <dbReference type="ARBA" id="ARBA00005466"/>
    </source>
</evidence>
<dbReference type="SUPFAM" id="SSF56176">
    <property type="entry name" value="FAD-binding/transporter-associated domain-like"/>
    <property type="match status" value="1"/>
</dbReference>
<dbReference type="Gene3D" id="3.30.43.10">
    <property type="entry name" value="Uridine Diphospho-n-acetylenolpyruvylglucosamine Reductase, domain 2"/>
    <property type="match status" value="1"/>
</dbReference>
<evidence type="ECO:0000256" key="2">
    <source>
        <dbReference type="ARBA" id="ARBA00022630"/>
    </source>
</evidence>
<dbReference type="PANTHER" id="PTHR42973">
    <property type="entry name" value="BINDING OXIDOREDUCTASE, PUTATIVE (AFU_ORTHOLOGUE AFUA_1G17690)-RELATED"/>
    <property type="match status" value="1"/>
</dbReference>
<dbReference type="InterPro" id="IPR016169">
    <property type="entry name" value="FAD-bd_PCMH_sub2"/>
</dbReference>
<evidence type="ECO:0000313" key="6">
    <source>
        <dbReference type="EMBL" id="KAF3760403.1"/>
    </source>
</evidence>
<reference evidence="6" key="1">
    <citation type="journal article" date="2020" name="Phytopathology">
        <title>Genome sequence of the chestnut blight fungus Cryphonectria parasitica EP155: A fundamental resource for an archetypical invasive plant pathogen.</title>
        <authorList>
            <person name="Crouch J.A."/>
            <person name="Dawe A."/>
            <person name="Aerts A."/>
            <person name="Barry K."/>
            <person name="Churchill A.C.L."/>
            <person name="Grimwood J."/>
            <person name="Hillman B."/>
            <person name="Milgroom M.G."/>
            <person name="Pangilinan J."/>
            <person name="Smith M."/>
            <person name="Salamov A."/>
            <person name="Schmutz J."/>
            <person name="Yadav J."/>
            <person name="Grigoriev I.V."/>
            <person name="Nuss D."/>
        </authorList>
    </citation>
    <scope>NUCLEOTIDE SEQUENCE</scope>
    <source>
        <strain evidence="6">EP155</strain>
    </source>
</reference>
<dbReference type="Pfam" id="PF01565">
    <property type="entry name" value="FAD_binding_4"/>
    <property type="match status" value="1"/>
</dbReference>
<dbReference type="Gene3D" id="3.40.462.20">
    <property type="match status" value="1"/>
</dbReference>
<dbReference type="EMBL" id="MU032353">
    <property type="protein sequence ID" value="KAF3760403.1"/>
    <property type="molecule type" value="Genomic_DNA"/>
</dbReference>
<accession>A0A9P4XT31</accession>
<comment type="caution">
    <text evidence="6">The sequence shown here is derived from an EMBL/GenBank/DDBJ whole genome shotgun (WGS) entry which is preliminary data.</text>
</comment>
<evidence type="ECO:0000313" key="7">
    <source>
        <dbReference type="Proteomes" id="UP000803844"/>
    </source>
</evidence>
<organism evidence="6 7">
    <name type="scientific">Cryphonectria parasitica (strain ATCC 38755 / EP155)</name>
    <dbReference type="NCBI Taxonomy" id="660469"/>
    <lineage>
        <taxon>Eukaryota</taxon>
        <taxon>Fungi</taxon>
        <taxon>Dikarya</taxon>
        <taxon>Ascomycota</taxon>
        <taxon>Pezizomycotina</taxon>
        <taxon>Sordariomycetes</taxon>
        <taxon>Sordariomycetidae</taxon>
        <taxon>Diaporthales</taxon>
        <taxon>Cryphonectriaceae</taxon>
        <taxon>Cryphonectria-Endothia species complex</taxon>
        <taxon>Cryphonectria</taxon>
    </lineage>
</organism>
<proteinExistence type="inferred from homology"/>
<dbReference type="Gene3D" id="3.30.465.10">
    <property type="match status" value="1"/>
</dbReference>
<dbReference type="RefSeq" id="XP_040771382.1">
    <property type="nucleotide sequence ID" value="XM_040918005.1"/>
</dbReference>
<evidence type="ECO:0000259" key="5">
    <source>
        <dbReference type="PROSITE" id="PS51387"/>
    </source>
</evidence>
<dbReference type="GO" id="GO:0016491">
    <property type="term" value="F:oxidoreductase activity"/>
    <property type="evidence" value="ECO:0007669"/>
    <property type="project" value="UniProtKB-KW"/>
</dbReference>
<dbReference type="InterPro" id="IPR006094">
    <property type="entry name" value="Oxid_FAD_bind_N"/>
</dbReference>
<dbReference type="GO" id="GO:0071949">
    <property type="term" value="F:FAD binding"/>
    <property type="evidence" value="ECO:0007669"/>
    <property type="project" value="InterPro"/>
</dbReference>
<evidence type="ECO:0000256" key="3">
    <source>
        <dbReference type="ARBA" id="ARBA00022827"/>
    </source>
</evidence>
<name>A0A9P4XT31_CRYP1</name>
<feature type="domain" description="FAD-binding PCMH-type" evidence="5">
    <location>
        <begin position="28"/>
        <end position="205"/>
    </location>
</feature>
<feature type="non-terminal residue" evidence="6">
    <location>
        <position position="1"/>
    </location>
</feature>
<keyword evidence="2" id="KW-0285">Flavoprotein</keyword>
<evidence type="ECO:0000256" key="4">
    <source>
        <dbReference type="ARBA" id="ARBA00023002"/>
    </source>
</evidence>
<keyword evidence="7" id="KW-1185">Reference proteome</keyword>
<keyword evidence="3" id="KW-0274">FAD</keyword>
<dbReference type="InterPro" id="IPR050416">
    <property type="entry name" value="FAD-linked_Oxidoreductase"/>
</dbReference>
<dbReference type="GeneID" id="63835134"/>
<keyword evidence="4" id="KW-0560">Oxidoreductase</keyword>
<gene>
    <name evidence="6" type="ORF">M406DRAFT_269416</name>
</gene>
<dbReference type="AlphaFoldDB" id="A0A9P4XT31"/>
<comment type="similarity">
    <text evidence="1">Belongs to the oxygen-dependent FAD-linked oxidoreductase family.</text>
</comment>
<dbReference type="OrthoDB" id="2151789at2759"/>